<keyword evidence="5 9" id="KW-0441">Lipid A biosynthesis</keyword>
<dbReference type="NCBIfam" id="NF000582">
    <property type="entry name" value="PRK00006.1"/>
    <property type="match status" value="1"/>
</dbReference>
<dbReference type="SUPFAM" id="SSF54637">
    <property type="entry name" value="Thioesterase/thiol ester dehydrase-isomerase"/>
    <property type="match status" value="1"/>
</dbReference>
<keyword evidence="7 9" id="KW-0456">Lyase</keyword>
<dbReference type="InterPro" id="IPR010084">
    <property type="entry name" value="FabZ"/>
</dbReference>
<comment type="function">
    <text evidence="8 9">Involved in unsaturated fatty acids biosynthesis. Catalyzes the dehydration of short chain beta-hydroxyacyl-ACPs and long chain saturated and unsaturated beta-hydroxyacyl-ACPs.</text>
</comment>
<keyword evidence="6 9" id="KW-0443">Lipid metabolism</keyword>
<dbReference type="NCBIfam" id="TIGR01750">
    <property type="entry name" value="fabZ"/>
    <property type="match status" value="1"/>
</dbReference>
<dbReference type="CDD" id="cd01288">
    <property type="entry name" value="FabZ"/>
    <property type="match status" value="1"/>
</dbReference>
<dbReference type="EMBL" id="BAABKE010000003">
    <property type="protein sequence ID" value="GAA5098032.1"/>
    <property type="molecule type" value="Genomic_DNA"/>
</dbReference>
<dbReference type="Proteomes" id="UP001500631">
    <property type="component" value="Unassembled WGS sequence"/>
</dbReference>
<keyword evidence="3 9" id="KW-0963">Cytoplasm</keyword>
<comment type="subcellular location">
    <subcellularLocation>
        <location evidence="1 9">Cytoplasm</location>
    </subcellularLocation>
</comment>
<comment type="caution">
    <text evidence="10">The sequence shown here is derived from an EMBL/GenBank/DDBJ whole genome shotgun (WGS) entry which is preliminary data.</text>
</comment>
<evidence type="ECO:0000256" key="3">
    <source>
        <dbReference type="ARBA" id="ARBA00022490"/>
    </source>
</evidence>
<evidence type="ECO:0000256" key="1">
    <source>
        <dbReference type="ARBA" id="ARBA00004496"/>
    </source>
</evidence>
<keyword evidence="11" id="KW-1185">Reference proteome</keyword>
<evidence type="ECO:0000256" key="6">
    <source>
        <dbReference type="ARBA" id="ARBA00023098"/>
    </source>
</evidence>
<comment type="similarity">
    <text evidence="2 9">Belongs to the thioester dehydratase family. FabZ subfamily.</text>
</comment>
<dbReference type="Gene3D" id="3.10.129.10">
    <property type="entry name" value="Hotdog Thioesterase"/>
    <property type="match status" value="1"/>
</dbReference>
<reference evidence="11" key="1">
    <citation type="journal article" date="2019" name="Int. J. Syst. Evol. Microbiol.">
        <title>The Global Catalogue of Microorganisms (GCM) 10K type strain sequencing project: providing services to taxonomists for standard genome sequencing and annotation.</title>
        <authorList>
            <consortium name="The Broad Institute Genomics Platform"/>
            <consortium name="The Broad Institute Genome Sequencing Center for Infectious Disease"/>
            <person name="Wu L."/>
            <person name="Ma J."/>
        </authorList>
    </citation>
    <scope>NUCLEOTIDE SEQUENCE [LARGE SCALE GENOMIC DNA]</scope>
    <source>
        <strain evidence="11">JCM 18424</strain>
    </source>
</reference>
<dbReference type="RefSeq" id="WP_143691302.1">
    <property type="nucleotide sequence ID" value="NZ_BAABKE010000003.1"/>
</dbReference>
<sequence length="151" mass="17104">MSESKIIDINEIMKYLPHRYPFLMIDRVLDYVPGETLVARKNVTYNEPYFTGHFPVKPIMPGVMILEAIAQATGILAYKTAGEDATPNSIYYFVGIDKARFRKPVEPGDTMEIEVKFLKARRGIWSFSGVAKVDGVVVCEAEVMCMRQEAF</sequence>
<proteinExistence type="inferred from homology"/>
<evidence type="ECO:0000256" key="8">
    <source>
        <dbReference type="ARBA" id="ARBA00025049"/>
    </source>
</evidence>
<dbReference type="EC" id="4.2.1.59" evidence="9"/>
<dbReference type="InterPro" id="IPR013114">
    <property type="entry name" value="FabA_FabZ"/>
</dbReference>
<dbReference type="PANTHER" id="PTHR30272">
    <property type="entry name" value="3-HYDROXYACYL-[ACYL-CARRIER-PROTEIN] DEHYDRATASE"/>
    <property type="match status" value="1"/>
</dbReference>
<dbReference type="HAMAP" id="MF_00406">
    <property type="entry name" value="FabZ"/>
    <property type="match status" value="1"/>
</dbReference>
<organism evidence="10 11">
    <name type="scientific">Wohlfahrtiimonas larvae</name>
    <dbReference type="NCBI Taxonomy" id="1157986"/>
    <lineage>
        <taxon>Bacteria</taxon>
        <taxon>Pseudomonadati</taxon>
        <taxon>Pseudomonadota</taxon>
        <taxon>Gammaproteobacteria</taxon>
        <taxon>Cardiobacteriales</taxon>
        <taxon>Ignatzschineriaceae</taxon>
        <taxon>Wohlfahrtiimonas</taxon>
    </lineage>
</organism>
<evidence type="ECO:0000256" key="9">
    <source>
        <dbReference type="HAMAP-Rule" id="MF_00406"/>
    </source>
</evidence>
<feature type="active site" evidence="9">
    <location>
        <position position="53"/>
    </location>
</feature>
<evidence type="ECO:0000256" key="4">
    <source>
        <dbReference type="ARBA" id="ARBA00022516"/>
    </source>
</evidence>
<evidence type="ECO:0000256" key="2">
    <source>
        <dbReference type="ARBA" id="ARBA00009174"/>
    </source>
</evidence>
<accession>A0ABP9MNJ5</accession>
<dbReference type="Pfam" id="PF07977">
    <property type="entry name" value="FabA"/>
    <property type="match status" value="1"/>
</dbReference>
<gene>
    <name evidence="9 10" type="primary">fabZ</name>
    <name evidence="10" type="ORF">GCM10023338_10020</name>
</gene>
<name>A0ABP9MNJ5_9GAMM</name>
<comment type="catalytic activity">
    <reaction evidence="9">
        <text>a (3R)-hydroxyacyl-[ACP] = a (2E)-enoyl-[ACP] + H2O</text>
        <dbReference type="Rhea" id="RHEA:13097"/>
        <dbReference type="Rhea" id="RHEA-COMP:9925"/>
        <dbReference type="Rhea" id="RHEA-COMP:9945"/>
        <dbReference type="ChEBI" id="CHEBI:15377"/>
        <dbReference type="ChEBI" id="CHEBI:78784"/>
        <dbReference type="ChEBI" id="CHEBI:78827"/>
        <dbReference type="EC" id="4.2.1.59"/>
    </reaction>
</comment>
<evidence type="ECO:0000256" key="5">
    <source>
        <dbReference type="ARBA" id="ARBA00022556"/>
    </source>
</evidence>
<dbReference type="PANTHER" id="PTHR30272:SF1">
    <property type="entry name" value="3-HYDROXYACYL-[ACYL-CARRIER-PROTEIN] DEHYDRATASE"/>
    <property type="match status" value="1"/>
</dbReference>
<evidence type="ECO:0000313" key="11">
    <source>
        <dbReference type="Proteomes" id="UP001500631"/>
    </source>
</evidence>
<dbReference type="InterPro" id="IPR029069">
    <property type="entry name" value="HotDog_dom_sf"/>
</dbReference>
<evidence type="ECO:0000256" key="7">
    <source>
        <dbReference type="ARBA" id="ARBA00023239"/>
    </source>
</evidence>
<evidence type="ECO:0000313" key="10">
    <source>
        <dbReference type="EMBL" id="GAA5098032.1"/>
    </source>
</evidence>
<keyword evidence="4 9" id="KW-0444">Lipid biosynthesis</keyword>
<protein>
    <recommendedName>
        <fullName evidence="9">3-hydroxyacyl-[acyl-carrier-protein] dehydratase FabZ</fullName>
        <ecNumber evidence="9">4.2.1.59</ecNumber>
    </recommendedName>
    <alternativeName>
        <fullName evidence="9">(3R)-hydroxymyristoyl-[acyl-carrier-protein] dehydratase</fullName>
        <shortName evidence="9">(3R)-hydroxymyristoyl-ACP dehydrase</shortName>
    </alternativeName>
    <alternativeName>
        <fullName evidence="9">Beta-hydroxyacyl-ACP dehydratase</fullName>
    </alternativeName>
</protein>